<comment type="caution">
    <text evidence="15">The sequence shown here is derived from an EMBL/GenBank/DDBJ whole genome shotgun (WGS) entry which is preliminary data.</text>
</comment>
<sequence length="703" mass="79572">MDTDTEKIIINVGGKRHETYASTLQTIPDTRLSWLAGSYLNRDTKQEFFFDRNPKIFGIILNYYRTGHLHAPRDFCGPLFQEELAFWGIEEREMEACCWPYYTQHRDAEKNLKDFVGPEFEDSDENDDDDDEFSPESDSTYGQATTLSWWATYRPKVWAVVDDAHSSTRAKVFALTSLFMILASGAAMCVSSVVQDNSNVYIRSFNYAFCAWFTLEFGVRLLFSPDKLAFFKEIMTWVDLISLLPFYEDIIFNSCKLNFLRAVRLIRTFRALKVFAFTSGLQIIVQSLKASFRELILLLIILLIPVVVFSSVLFEIESDQPKQKDFQNIPQAFWWAIITMTTVGYGDMVPVTILGRIIGGICAIFGVLIVALPVSVIGNNFSTYYSHAQARLSLPKKKRRLIMCEAKLRANPRQGQSPSSTTSLRPNGIHEVPEVLTETPSRRGSATKYRRYHRRSRNTLFAHGDVYIGPTRFDRPNLHHAETCNEEENENESESETGKSECPTARETMSSGDLENGVEKAGTLLPQTSEELPRLSALPRNFTLINSTHESEEIIEEDSRPSSVLSERRGMKKKKLHPGVQSSRRKKSSSSLSKSWIELKAERAQSPQENGRPQSSRGNKARVSPADARGSYKNPGIEMESSPSLSSSRIYSVPSFKMDMETTRLDKGHLPGEENNSNSAIVNDSSHRTTKSTEHDFTNGFIA</sequence>
<evidence type="ECO:0000256" key="12">
    <source>
        <dbReference type="SAM" id="MobiDB-lite"/>
    </source>
</evidence>
<feature type="compositionally biased region" description="Polar residues" evidence="12">
    <location>
        <begin position="605"/>
        <end position="618"/>
    </location>
</feature>
<comment type="subcellular location">
    <subcellularLocation>
        <location evidence="1">Membrane</location>
        <topology evidence="1">Multi-pass membrane protein</topology>
    </subcellularLocation>
</comment>
<feature type="transmembrane region" description="Helical" evidence="13">
    <location>
        <begin position="328"/>
        <end position="345"/>
    </location>
</feature>
<dbReference type="Gene3D" id="3.30.710.10">
    <property type="entry name" value="Potassium Channel Kv1.1, Chain A"/>
    <property type="match status" value="1"/>
</dbReference>
<feature type="transmembrane region" description="Helical" evidence="13">
    <location>
        <begin position="205"/>
        <end position="223"/>
    </location>
</feature>
<feature type="transmembrane region" description="Helical" evidence="13">
    <location>
        <begin position="295"/>
        <end position="316"/>
    </location>
</feature>
<evidence type="ECO:0000256" key="5">
    <source>
        <dbReference type="ARBA" id="ARBA00022826"/>
    </source>
</evidence>
<keyword evidence="2" id="KW-0813">Transport</keyword>
<evidence type="ECO:0000256" key="7">
    <source>
        <dbReference type="ARBA" id="ARBA00022958"/>
    </source>
</evidence>
<dbReference type="SUPFAM" id="SSF81324">
    <property type="entry name" value="Voltage-gated potassium channels"/>
    <property type="match status" value="1"/>
</dbReference>
<dbReference type="PRINTS" id="PR00169">
    <property type="entry name" value="KCHANNEL"/>
</dbReference>
<dbReference type="Pfam" id="PF02214">
    <property type="entry name" value="BTB_2"/>
    <property type="match status" value="1"/>
</dbReference>
<evidence type="ECO:0000259" key="14">
    <source>
        <dbReference type="SMART" id="SM00225"/>
    </source>
</evidence>
<dbReference type="InterPro" id="IPR028325">
    <property type="entry name" value="VG_K_chnl"/>
</dbReference>
<feature type="compositionally biased region" description="Polar residues" evidence="12">
    <location>
        <begin position="413"/>
        <end position="425"/>
    </location>
</feature>
<feature type="compositionally biased region" description="Acidic residues" evidence="12">
    <location>
        <begin position="484"/>
        <end position="495"/>
    </location>
</feature>
<dbReference type="InterPro" id="IPR000210">
    <property type="entry name" value="BTB/POZ_dom"/>
</dbReference>
<evidence type="ECO:0000256" key="2">
    <source>
        <dbReference type="ARBA" id="ARBA00022448"/>
    </source>
</evidence>
<evidence type="ECO:0000256" key="8">
    <source>
        <dbReference type="ARBA" id="ARBA00022989"/>
    </source>
</evidence>
<protein>
    <submittedName>
        <fullName evidence="15">Potassium voltage-gated channel protein Shaw</fullName>
    </submittedName>
</protein>
<evidence type="ECO:0000256" key="4">
    <source>
        <dbReference type="ARBA" id="ARBA00022692"/>
    </source>
</evidence>
<keyword evidence="10 13" id="KW-0472">Membrane</keyword>
<evidence type="ECO:0000256" key="3">
    <source>
        <dbReference type="ARBA" id="ARBA00022538"/>
    </source>
</evidence>
<feature type="region of interest" description="Disordered" evidence="12">
    <location>
        <begin position="409"/>
        <end position="450"/>
    </location>
</feature>
<feature type="region of interest" description="Disordered" evidence="12">
    <location>
        <begin position="666"/>
        <end position="703"/>
    </location>
</feature>
<feature type="transmembrane region" description="Helical" evidence="13">
    <location>
        <begin position="357"/>
        <end position="377"/>
    </location>
</feature>
<dbReference type="OrthoDB" id="2414723at2759"/>
<dbReference type="EMBL" id="LSMT01000313">
    <property type="protein sequence ID" value="PFX20524.1"/>
    <property type="molecule type" value="Genomic_DNA"/>
</dbReference>
<keyword evidence="7" id="KW-0630">Potassium</keyword>
<feature type="transmembrane region" description="Helical" evidence="13">
    <location>
        <begin position="172"/>
        <end position="193"/>
    </location>
</feature>
<dbReference type="SMART" id="SM00225">
    <property type="entry name" value="BTB"/>
    <property type="match status" value="1"/>
</dbReference>
<evidence type="ECO:0000313" key="16">
    <source>
        <dbReference type="Proteomes" id="UP000225706"/>
    </source>
</evidence>
<evidence type="ECO:0000256" key="11">
    <source>
        <dbReference type="ARBA" id="ARBA00023303"/>
    </source>
</evidence>
<dbReference type="AlphaFoldDB" id="A0A2B4RQ18"/>
<gene>
    <name evidence="15" type="primary">Shaw</name>
    <name evidence="15" type="ORF">AWC38_SpisGene15021</name>
</gene>
<keyword evidence="4 13" id="KW-0812">Transmembrane</keyword>
<proteinExistence type="predicted"/>
<keyword evidence="5" id="KW-0631">Potassium channel</keyword>
<feature type="compositionally biased region" description="Basic and acidic residues" evidence="12">
    <location>
        <begin position="550"/>
        <end position="560"/>
    </location>
</feature>
<dbReference type="Pfam" id="PF00520">
    <property type="entry name" value="Ion_trans"/>
    <property type="match status" value="1"/>
</dbReference>
<keyword evidence="6" id="KW-0851">Voltage-gated channel</keyword>
<dbReference type="Gene3D" id="1.20.120.350">
    <property type="entry name" value="Voltage-gated potassium channels. Chain C"/>
    <property type="match status" value="1"/>
</dbReference>
<dbReference type="InterPro" id="IPR005821">
    <property type="entry name" value="Ion_trans_dom"/>
</dbReference>
<feature type="domain" description="BTB" evidence="14">
    <location>
        <begin position="6"/>
        <end position="105"/>
    </location>
</feature>
<evidence type="ECO:0000256" key="1">
    <source>
        <dbReference type="ARBA" id="ARBA00004141"/>
    </source>
</evidence>
<dbReference type="Gene3D" id="1.10.287.70">
    <property type="match status" value="1"/>
</dbReference>
<evidence type="ECO:0000256" key="6">
    <source>
        <dbReference type="ARBA" id="ARBA00022882"/>
    </source>
</evidence>
<organism evidence="15 16">
    <name type="scientific">Stylophora pistillata</name>
    <name type="common">Smooth cauliflower coral</name>
    <dbReference type="NCBI Taxonomy" id="50429"/>
    <lineage>
        <taxon>Eukaryota</taxon>
        <taxon>Metazoa</taxon>
        <taxon>Cnidaria</taxon>
        <taxon>Anthozoa</taxon>
        <taxon>Hexacorallia</taxon>
        <taxon>Scleractinia</taxon>
        <taxon>Astrocoeniina</taxon>
        <taxon>Pocilloporidae</taxon>
        <taxon>Stylophora</taxon>
    </lineage>
</organism>
<dbReference type="GO" id="GO:0008076">
    <property type="term" value="C:voltage-gated potassium channel complex"/>
    <property type="evidence" value="ECO:0007669"/>
    <property type="project" value="InterPro"/>
</dbReference>
<dbReference type="InterPro" id="IPR027359">
    <property type="entry name" value="Volt_channel_dom_sf"/>
</dbReference>
<dbReference type="GO" id="GO:0051260">
    <property type="term" value="P:protein homooligomerization"/>
    <property type="evidence" value="ECO:0007669"/>
    <property type="project" value="InterPro"/>
</dbReference>
<evidence type="ECO:0000256" key="13">
    <source>
        <dbReference type="SAM" id="Phobius"/>
    </source>
</evidence>
<feature type="region of interest" description="Disordered" evidence="12">
    <location>
        <begin position="550"/>
        <end position="648"/>
    </location>
</feature>
<dbReference type="PRINTS" id="PR01491">
    <property type="entry name" value="KVCHANNEL"/>
</dbReference>
<feature type="region of interest" description="Disordered" evidence="12">
    <location>
        <begin position="484"/>
        <end position="518"/>
    </location>
</feature>
<keyword evidence="3" id="KW-0633">Potassium transport</keyword>
<dbReference type="InterPro" id="IPR003974">
    <property type="entry name" value="K_chnl_volt-dep_Kv3"/>
</dbReference>
<reference evidence="16" key="1">
    <citation type="journal article" date="2017" name="bioRxiv">
        <title>Comparative analysis of the genomes of Stylophora pistillata and Acropora digitifera provides evidence for extensive differences between species of corals.</title>
        <authorList>
            <person name="Voolstra C.R."/>
            <person name="Li Y."/>
            <person name="Liew Y.J."/>
            <person name="Baumgarten S."/>
            <person name="Zoccola D."/>
            <person name="Flot J.-F."/>
            <person name="Tambutte S."/>
            <person name="Allemand D."/>
            <person name="Aranda M."/>
        </authorList>
    </citation>
    <scope>NUCLEOTIDE SEQUENCE [LARGE SCALE GENOMIC DNA]</scope>
</reference>
<evidence type="ECO:0000256" key="9">
    <source>
        <dbReference type="ARBA" id="ARBA00023065"/>
    </source>
</evidence>
<feature type="compositionally biased region" description="Polar residues" evidence="12">
    <location>
        <begin position="674"/>
        <end position="684"/>
    </location>
</feature>
<accession>A0A2B4RQ18</accession>
<dbReference type="GO" id="GO:0005251">
    <property type="term" value="F:delayed rectifier potassium channel activity"/>
    <property type="evidence" value="ECO:0007669"/>
    <property type="project" value="TreeGrafter"/>
</dbReference>
<dbReference type="SUPFAM" id="SSF54695">
    <property type="entry name" value="POZ domain"/>
    <property type="match status" value="1"/>
</dbReference>
<feature type="region of interest" description="Disordered" evidence="12">
    <location>
        <begin position="117"/>
        <end position="141"/>
    </location>
</feature>
<dbReference type="FunFam" id="3.30.710.10:FF:000002">
    <property type="entry name" value="Potassium voltage-gated channel subfamily C member 2"/>
    <property type="match status" value="1"/>
</dbReference>
<dbReference type="InterPro" id="IPR003968">
    <property type="entry name" value="K_chnl_volt-dep_Kv"/>
</dbReference>
<dbReference type="Proteomes" id="UP000225706">
    <property type="component" value="Unassembled WGS sequence"/>
</dbReference>
<dbReference type="FunFam" id="1.10.287.70:FF:000002">
    <property type="entry name" value="Potassium voltage-gated channel subfamily a member"/>
    <property type="match status" value="1"/>
</dbReference>
<dbReference type="PRINTS" id="PR01498">
    <property type="entry name" value="SHAWCHANNEL"/>
</dbReference>
<evidence type="ECO:0000256" key="10">
    <source>
        <dbReference type="ARBA" id="ARBA00023136"/>
    </source>
</evidence>
<evidence type="ECO:0000313" key="15">
    <source>
        <dbReference type="EMBL" id="PFX20524.1"/>
    </source>
</evidence>
<dbReference type="STRING" id="50429.A0A2B4RQ18"/>
<keyword evidence="16" id="KW-1185">Reference proteome</keyword>
<feature type="compositionally biased region" description="Acidic residues" evidence="12">
    <location>
        <begin position="119"/>
        <end position="135"/>
    </location>
</feature>
<dbReference type="PANTHER" id="PTHR11537">
    <property type="entry name" value="VOLTAGE-GATED POTASSIUM CHANNEL"/>
    <property type="match status" value="1"/>
</dbReference>
<dbReference type="InterPro" id="IPR003131">
    <property type="entry name" value="T1-type_BTB"/>
</dbReference>
<dbReference type="InterPro" id="IPR011333">
    <property type="entry name" value="SKP1/BTB/POZ_sf"/>
</dbReference>
<keyword evidence="8 13" id="KW-1133">Transmembrane helix</keyword>
<name>A0A2B4RQ18_STYPI</name>
<feature type="compositionally biased region" description="Basic residues" evidence="12">
    <location>
        <begin position="570"/>
        <end position="588"/>
    </location>
</feature>
<dbReference type="GO" id="GO:0001508">
    <property type="term" value="P:action potential"/>
    <property type="evidence" value="ECO:0007669"/>
    <property type="project" value="TreeGrafter"/>
</dbReference>
<keyword evidence="9" id="KW-0406">Ion transport</keyword>
<feature type="compositionally biased region" description="Basic and acidic residues" evidence="12">
    <location>
        <begin position="685"/>
        <end position="697"/>
    </location>
</feature>
<dbReference type="PANTHER" id="PTHR11537:SF252">
    <property type="entry name" value="POTASSIUM VOLTAGE-GATED CHANNEL PROTEIN SHAW"/>
    <property type="match status" value="1"/>
</dbReference>
<keyword evidence="11" id="KW-0407">Ion channel</keyword>